<reference evidence="2 3" key="1">
    <citation type="submission" date="2017-11" db="EMBL/GenBank/DDBJ databases">
        <title>De novo assembly and phasing of dikaryotic genomes from two isolates of Puccinia coronata f. sp. avenae, the causal agent of oat crown rust.</title>
        <authorList>
            <person name="Miller M.E."/>
            <person name="Zhang Y."/>
            <person name="Omidvar V."/>
            <person name="Sperschneider J."/>
            <person name="Schwessinger B."/>
            <person name="Raley C."/>
            <person name="Palmer J.M."/>
            <person name="Garnica D."/>
            <person name="Upadhyaya N."/>
            <person name="Rathjen J."/>
            <person name="Taylor J.M."/>
            <person name="Park R.F."/>
            <person name="Dodds P.N."/>
            <person name="Hirsch C.D."/>
            <person name="Kianian S.F."/>
            <person name="Figueroa M."/>
        </authorList>
    </citation>
    <scope>NUCLEOTIDE SEQUENCE [LARGE SCALE GENOMIC DNA]</scope>
    <source>
        <strain evidence="2">12NC29</strain>
    </source>
</reference>
<sequence length="104" mass="11571">MAINTSDIVGAFSTHRAAVVTSLFLAIIYFFSAGQRKVGEKFDKESDKLKSRGFEVTSDGVKIRTNIDISQEELVQRASHKAQVVKDKIYTQPGLVTFGQKKFT</sequence>
<gene>
    <name evidence="2" type="ORF">PCANC_20630</name>
</gene>
<feature type="transmembrane region" description="Helical" evidence="1">
    <location>
        <begin position="12"/>
        <end position="31"/>
    </location>
</feature>
<keyword evidence="1" id="KW-0472">Membrane</keyword>
<proteinExistence type="predicted"/>
<dbReference type="EMBL" id="PGCJ01000957">
    <property type="protein sequence ID" value="PLW13196.1"/>
    <property type="molecule type" value="Genomic_DNA"/>
</dbReference>
<protein>
    <submittedName>
        <fullName evidence="2">Uncharacterized protein</fullName>
    </submittedName>
</protein>
<comment type="caution">
    <text evidence="2">The sequence shown here is derived from an EMBL/GenBank/DDBJ whole genome shotgun (WGS) entry which is preliminary data.</text>
</comment>
<keyword evidence="1" id="KW-1133">Transmembrane helix</keyword>
<keyword evidence="3" id="KW-1185">Reference proteome</keyword>
<dbReference type="OrthoDB" id="2505950at2759"/>
<accession>A0A2N5SIZ7</accession>
<evidence type="ECO:0000313" key="2">
    <source>
        <dbReference type="EMBL" id="PLW13196.1"/>
    </source>
</evidence>
<evidence type="ECO:0000313" key="3">
    <source>
        <dbReference type="Proteomes" id="UP000235388"/>
    </source>
</evidence>
<dbReference type="AlphaFoldDB" id="A0A2N5SIZ7"/>
<organism evidence="2 3">
    <name type="scientific">Puccinia coronata f. sp. avenae</name>
    <dbReference type="NCBI Taxonomy" id="200324"/>
    <lineage>
        <taxon>Eukaryota</taxon>
        <taxon>Fungi</taxon>
        <taxon>Dikarya</taxon>
        <taxon>Basidiomycota</taxon>
        <taxon>Pucciniomycotina</taxon>
        <taxon>Pucciniomycetes</taxon>
        <taxon>Pucciniales</taxon>
        <taxon>Pucciniaceae</taxon>
        <taxon>Puccinia</taxon>
    </lineage>
</organism>
<name>A0A2N5SIZ7_9BASI</name>
<dbReference type="Proteomes" id="UP000235388">
    <property type="component" value="Unassembled WGS sequence"/>
</dbReference>
<evidence type="ECO:0000256" key="1">
    <source>
        <dbReference type="SAM" id="Phobius"/>
    </source>
</evidence>
<keyword evidence="1" id="KW-0812">Transmembrane</keyword>